<proteinExistence type="predicted"/>
<keyword evidence="6" id="KW-0808">Transferase</keyword>
<protein>
    <submittedName>
        <fullName evidence="6">Protein-S-isoprenylcysteine methyltransferase</fullName>
    </submittedName>
</protein>
<dbReference type="GO" id="GO:0016020">
    <property type="term" value="C:membrane"/>
    <property type="evidence" value="ECO:0007669"/>
    <property type="project" value="UniProtKB-SubCell"/>
</dbReference>
<organism evidence="6 7">
    <name type="scientific">Oceanobacillus picturae</name>
    <dbReference type="NCBI Taxonomy" id="171693"/>
    <lineage>
        <taxon>Bacteria</taxon>
        <taxon>Bacillati</taxon>
        <taxon>Bacillota</taxon>
        <taxon>Bacilli</taxon>
        <taxon>Bacillales</taxon>
        <taxon>Bacillaceae</taxon>
        <taxon>Oceanobacillus</taxon>
    </lineage>
</organism>
<evidence type="ECO:0000256" key="5">
    <source>
        <dbReference type="SAM" id="Phobius"/>
    </source>
</evidence>
<dbReference type="GO" id="GO:0032259">
    <property type="term" value="P:methylation"/>
    <property type="evidence" value="ECO:0007669"/>
    <property type="project" value="UniProtKB-KW"/>
</dbReference>
<dbReference type="InterPro" id="IPR007269">
    <property type="entry name" value="ICMT_MeTrfase"/>
</dbReference>
<dbReference type="EMBL" id="BBXV01000014">
    <property type="protein sequence ID" value="GAQ17408.1"/>
    <property type="molecule type" value="Genomic_DNA"/>
</dbReference>
<dbReference type="Gene3D" id="1.20.120.1630">
    <property type="match status" value="1"/>
</dbReference>
<evidence type="ECO:0000313" key="7">
    <source>
        <dbReference type="Proteomes" id="UP000052946"/>
    </source>
</evidence>
<feature type="transmembrane region" description="Helical" evidence="5">
    <location>
        <begin position="74"/>
        <end position="98"/>
    </location>
</feature>
<dbReference type="PANTHER" id="PTHR43847">
    <property type="entry name" value="BLL3993 PROTEIN"/>
    <property type="match status" value="1"/>
</dbReference>
<keyword evidence="6" id="KW-0489">Methyltransferase</keyword>
<name>A0A0U9H5V0_9BACI</name>
<keyword evidence="4 5" id="KW-0472">Membrane</keyword>
<keyword evidence="3 5" id="KW-1133">Transmembrane helix</keyword>
<dbReference type="GO" id="GO:0004671">
    <property type="term" value="F:protein C-terminal S-isoprenylcysteine carboxyl O-methyltransferase activity"/>
    <property type="evidence" value="ECO:0007669"/>
    <property type="project" value="InterPro"/>
</dbReference>
<evidence type="ECO:0000256" key="2">
    <source>
        <dbReference type="ARBA" id="ARBA00022692"/>
    </source>
</evidence>
<feature type="transmembrane region" description="Helical" evidence="5">
    <location>
        <begin position="43"/>
        <end position="62"/>
    </location>
</feature>
<comment type="caution">
    <text evidence="6">The sequence shown here is derived from an EMBL/GenBank/DDBJ whole genome shotgun (WGS) entry which is preliminary data.</text>
</comment>
<dbReference type="OrthoDB" id="7203053at2"/>
<gene>
    <name evidence="6" type="ORF">OPHB3_1333</name>
</gene>
<dbReference type="PANTHER" id="PTHR43847:SF1">
    <property type="entry name" value="BLL3993 PROTEIN"/>
    <property type="match status" value="1"/>
</dbReference>
<dbReference type="Pfam" id="PF04140">
    <property type="entry name" value="ICMT"/>
    <property type="match status" value="1"/>
</dbReference>
<reference evidence="7" key="1">
    <citation type="submission" date="2015-07" db="EMBL/GenBank/DDBJ databases">
        <title>Draft Genome Sequence of Oceanobacillus picturae Heshi-B3 that Was Isolated from Fermented Rice Bran with Aging Salted Mackerel, Which Was Named Heshiko as Traditional Fermented Seafood in Japan.</title>
        <authorList>
            <person name="Akuzawa S."/>
            <person name="Nakagawa J."/>
            <person name="Kanekatsu T."/>
            <person name="Kanesaki Y."/>
            <person name="Suzuki T."/>
        </authorList>
    </citation>
    <scope>NUCLEOTIDE SEQUENCE [LARGE SCALE GENOMIC DNA]</scope>
    <source>
        <strain evidence="7">Heshi-B3</strain>
    </source>
</reference>
<accession>A0A0U9H5V0</accession>
<feature type="transmembrane region" description="Helical" evidence="5">
    <location>
        <begin position="132"/>
        <end position="157"/>
    </location>
</feature>
<sequence>MLPVFLWVIFIYFVVQRLVEVNIAKRNELWLKAHGGVEKGEGHYKWFIIVHTLFFLSILLEIYTRKAPVQNPWLVLLTLFILTQVLRVWCITSLGKFWNTKIIVSPNYPLIKTGPYKYISHPNYVVVGIELFIIPIMFQAYLTSIIFPILHIILLLIRIPAEERALRETSISK</sequence>
<dbReference type="Proteomes" id="UP000052946">
    <property type="component" value="Unassembled WGS sequence"/>
</dbReference>
<dbReference type="RefSeq" id="WP_058949801.1">
    <property type="nucleotide sequence ID" value="NZ_BBXV01000014.1"/>
</dbReference>
<evidence type="ECO:0000313" key="6">
    <source>
        <dbReference type="EMBL" id="GAQ17408.1"/>
    </source>
</evidence>
<keyword evidence="2 5" id="KW-0812">Transmembrane</keyword>
<reference evidence="6 7" key="2">
    <citation type="journal article" date="2016" name="Genome Announc.">
        <title>Draft Genome Sequence of Oceanobacillus picturae Heshi-B3, Isolated from Fermented Rice Bran in a Traditional Japanese Seafood Dish.</title>
        <authorList>
            <person name="Akuzawa S."/>
            <person name="Nagaoka J."/>
            <person name="Kanekatsu M."/>
            <person name="Kanesaki Y."/>
            <person name="Suzuki T."/>
        </authorList>
    </citation>
    <scope>NUCLEOTIDE SEQUENCE [LARGE SCALE GENOMIC DNA]</scope>
    <source>
        <strain evidence="6 7">Heshi-B3</strain>
    </source>
</reference>
<evidence type="ECO:0000256" key="1">
    <source>
        <dbReference type="ARBA" id="ARBA00004141"/>
    </source>
</evidence>
<evidence type="ECO:0000256" key="3">
    <source>
        <dbReference type="ARBA" id="ARBA00022989"/>
    </source>
</evidence>
<dbReference type="InterPro" id="IPR052527">
    <property type="entry name" value="Metal_cation-efflux_comp"/>
</dbReference>
<dbReference type="AlphaFoldDB" id="A0A0U9H5V0"/>
<comment type="subcellular location">
    <subcellularLocation>
        <location evidence="1">Membrane</location>
        <topology evidence="1">Multi-pass membrane protein</topology>
    </subcellularLocation>
</comment>
<evidence type="ECO:0000256" key="4">
    <source>
        <dbReference type="ARBA" id="ARBA00023136"/>
    </source>
</evidence>